<name>A0A7W9Z160_9HYPH</name>
<dbReference type="RefSeq" id="WP_139346335.1">
    <property type="nucleotide sequence ID" value="NZ_JACHEJ010000020.1"/>
</dbReference>
<dbReference type="EMBL" id="JACHEJ010000020">
    <property type="protein sequence ID" value="MBB6182145.1"/>
    <property type="molecule type" value="Genomic_DNA"/>
</dbReference>
<dbReference type="AlphaFoldDB" id="A0A7W9Z160"/>
<evidence type="ECO:0000313" key="2">
    <source>
        <dbReference type="Proteomes" id="UP000535501"/>
    </source>
</evidence>
<gene>
    <name evidence="1" type="ORF">HNQ75_004134</name>
</gene>
<reference evidence="1 2" key="1">
    <citation type="submission" date="2020-08" db="EMBL/GenBank/DDBJ databases">
        <title>Genomic Encyclopedia of Type Strains, Phase IV (KMG-IV): sequencing the most valuable type-strain genomes for metagenomic binning, comparative biology and taxonomic classification.</title>
        <authorList>
            <person name="Goeker M."/>
        </authorList>
    </citation>
    <scope>NUCLEOTIDE SEQUENCE [LARGE SCALE GENOMIC DNA]</scope>
    <source>
        <strain evidence="1 2">DSM 102134</strain>
    </source>
</reference>
<dbReference type="Proteomes" id="UP000535501">
    <property type="component" value="Unassembled WGS sequence"/>
</dbReference>
<evidence type="ECO:0000313" key="1">
    <source>
        <dbReference type="EMBL" id="MBB6182145.1"/>
    </source>
</evidence>
<protein>
    <submittedName>
        <fullName evidence="1">Uncharacterized protein</fullName>
    </submittedName>
</protein>
<proteinExistence type="predicted"/>
<keyword evidence="2" id="KW-1185">Reference proteome</keyword>
<accession>A0A7W9Z160</accession>
<organism evidence="1 2">
    <name type="scientific">Pseudorhizobium flavum</name>
    <dbReference type="NCBI Taxonomy" id="1335061"/>
    <lineage>
        <taxon>Bacteria</taxon>
        <taxon>Pseudomonadati</taxon>
        <taxon>Pseudomonadota</taxon>
        <taxon>Alphaproteobacteria</taxon>
        <taxon>Hyphomicrobiales</taxon>
        <taxon>Rhizobiaceae</taxon>
        <taxon>Rhizobium/Agrobacterium group</taxon>
        <taxon>Pseudorhizobium</taxon>
    </lineage>
</organism>
<comment type="caution">
    <text evidence="1">The sequence shown here is derived from an EMBL/GenBank/DDBJ whole genome shotgun (WGS) entry which is preliminary data.</text>
</comment>
<sequence>MLSACDLALLDPALHDHYVQHRLSPDPQLSGHGGGVWERSGPGPIAFIGNTWTNGVTLAPEFKVAGTTRLVALSYAWDPARLDAWAPQCQVRLIVTDAVNLKSYLLDVTSAPSGAVIVPAEADLSANCSVVFQLKAGSRTGPLKKPPYIENYAVTGRYRLLD</sequence>